<dbReference type="GeneID" id="35601193"/>
<name>A0A2D3UUE0_9PEZI</name>
<sequence>MAQRASVPASVHEGPAPGTSPTNDHTHHADLAGAPTSDDSEDVFRAEIPADEIPGLREAITRQVEEQLRSGKLPGLKAMSLAKVRYCCPSKVLADRFADGGIQLACPACVHVIMKL</sequence>
<dbReference type="Proteomes" id="UP000225277">
    <property type="component" value="Unassembled WGS sequence"/>
</dbReference>
<organism evidence="2 3">
    <name type="scientific">Ramularia collo-cygni</name>
    <dbReference type="NCBI Taxonomy" id="112498"/>
    <lineage>
        <taxon>Eukaryota</taxon>
        <taxon>Fungi</taxon>
        <taxon>Dikarya</taxon>
        <taxon>Ascomycota</taxon>
        <taxon>Pezizomycotina</taxon>
        <taxon>Dothideomycetes</taxon>
        <taxon>Dothideomycetidae</taxon>
        <taxon>Mycosphaerellales</taxon>
        <taxon>Mycosphaerellaceae</taxon>
        <taxon>Ramularia</taxon>
    </lineage>
</organism>
<gene>
    <name evidence="2" type="ORF">RCC_06048</name>
</gene>
<evidence type="ECO:0000313" key="2">
    <source>
        <dbReference type="EMBL" id="CZT20191.1"/>
    </source>
</evidence>
<accession>A0A2D3UUE0</accession>
<feature type="region of interest" description="Disordered" evidence="1">
    <location>
        <begin position="1"/>
        <end position="42"/>
    </location>
</feature>
<protein>
    <submittedName>
        <fullName evidence="2">Uncharacterized protein</fullName>
    </submittedName>
</protein>
<keyword evidence="3" id="KW-1185">Reference proteome</keyword>
<evidence type="ECO:0000313" key="3">
    <source>
        <dbReference type="Proteomes" id="UP000225277"/>
    </source>
</evidence>
<reference evidence="2 3" key="1">
    <citation type="submission" date="2016-03" db="EMBL/GenBank/DDBJ databases">
        <authorList>
            <person name="Ploux O."/>
        </authorList>
    </citation>
    <scope>NUCLEOTIDE SEQUENCE [LARGE SCALE GENOMIC DNA]</scope>
    <source>
        <strain evidence="2 3">URUG2</strain>
    </source>
</reference>
<proteinExistence type="predicted"/>
<dbReference type="EMBL" id="FJUY01000008">
    <property type="protein sequence ID" value="CZT20191.1"/>
    <property type="molecule type" value="Genomic_DNA"/>
</dbReference>
<dbReference type="AlphaFoldDB" id="A0A2D3UUE0"/>
<evidence type="ECO:0000256" key="1">
    <source>
        <dbReference type="SAM" id="MobiDB-lite"/>
    </source>
</evidence>
<dbReference type="RefSeq" id="XP_023627080.1">
    <property type="nucleotide sequence ID" value="XM_023771312.1"/>
</dbReference>